<dbReference type="PANTHER" id="PTHR28094">
    <property type="entry name" value="MEIOTICALLY UP-REGULATED GENE 113 PROTEIN"/>
    <property type="match status" value="1"/>
</dbReference>
<dbReference type="Pfam" id="PF13455">
    <property type="entry name" value="MUG113"/>
    <property type="match status" value="1"/>
</dbReference>
<reference evidence="1 2" key="1">
    <citation type="journal article" date="2021" name="Sci. Rep.">
        <title>Genome sequencing of the multicellular alga Astrephomene provides insights into convergent evolution of germ-soma differentiation.</title>
        <authorList>
            <person name="Yamashita S."/>
            <person name="Yamamoto K."/>
            <person name="Matsuzaki R."/>
            <person name="Suzuki S."/>
            <person name="Yamaguchi H."/>
            <person name="Hirooka S."/>
            <person name="Minakuchi Y."/>
            <person name="Miyagishima S."/>
            <person name="Kawachi M."/>
            <person name="Toyoda A."/>
            <person name="Nozaki H."/>
        </authorList>
    </citation>
    <scope>NUCLEOTIDE SEQUENCE [LARGE SCALE GENOMIC DNA]</scope>
    <source>
        <strain evidence="1 2">NIES-4017</strain>
    </source>
</reference>
<proteinExistence type="predicted"/>
<organism evidence="1 2">
    <name type="scientific">Astrephomene gubernaculifera</name>
    <dbReference type="NCBI Taxonomy" id="47775"/>
    <lineage>
        <taxon>Eukaryota</taxon>
        <taxon>Viridiplantae</taxon>
        <taxon>Chlorophyta</taxon>
        <taxon>core chlorophytes</taxon>
        <taxon>Chlorophyceae</taxon>
        <taxon>CS clade</taxon>
        <taxon>Chlamydomonadales</taxon>
        <taxon>Astrephomenaceae</taxon>
        <taxon>Astrephomene</taxon>
    </lineage>
</organism>
<evidence type="ECO:0000313" key="2">
    <source>
        <dbReference type="Proteomes" id="UP001054857"/>
    </source>
</evidence>
<gene>
    <name evidence="1" type="ORF">Agub_g15004</name>
</gene>
<comment type="caution">
    <text evidence="1">The sequence shown here is derived from an EMBL/GenBank/DDBJ whole genome shotgun (WGS) entry which is preliminary data.</text>
</comment>
<name>A0AAD3HTJ5_9CHLO</name>
<dbReference type="Proteomes" id="UP001054857">
    <property type="component" value="Unassembled WGS sequence"/>
</dbReference>
<accession>A0AAD3HTJ5</accession>
<evidence type="ECO:0000313" key="1">
    <source>
        <dbReference type="EMBL" id="GFR52431.1"/>
    </source>
</evidence>
<keyword evidence="2" id="KW-1185">Reference proteome</keyword>
<sequence length="188" mass="21669">MPQTEIPDEIYDLLGAAAKRCDKVTRENLFICVMAGVVDDDLKESSEGKQGWIYIYRHKPGKPNEFKIGKHVGPNPRVRIRQWEKKCGHKIELVRTWEVAFARTTEQLIETELKGMDDVWLGQRECRGPDGSSGCGAHHREWYKASKQKLFQVISYWVDYTNNMAETLLLSRKCTKLAISDAQQNRRG</sequence>
<dbReference type="PANTHER" id="PTHR28094:SF1">
    <property type="entry name" value="MEIOTICALLY UP-REGULATED GENE 113 PROTEIN"/>
    <property type="match status" value="1"/>
</dbReference>
<dbReference type="AlphaFoldDB" id="A0AAD3HTJ5"/>
<protein>
    <submittedName>
        <fullName evidence="1">Uncharacterized protein</fullName>
    </submittedName>
</protein>
<dbReference type="InterPro" id="IPR053006">
    <property type="entry name" value="Meiosis_regulatory"/>
</dbReference>
<dbReference type="EMBL" id="BMAR01000064">
    <property type="protein sequence ID" value="GFR52431.1"/>
    <property type="molecule type" value="Genomic_DNA"/>
</dbReference>